<evidence type="ECO:0000313" key="2">
    <source>
        <dbReference type="EMBL" id="SET68897.1"/>
    </source>
</evidence>
<organism evidence="2 3">
    <name type="scientific">Thalassotalea agarivorans</name>
    <name type="common">Thalassomonas agarivorans</name>
    <dbReference type="NCBI Taxonomy" id="349064"/>
    <lineage>
        <taxon>Bacteria</taxon>
        <taxon>Pseudomonadati</taxon>
        <taxon>Pseudomonadota</taxon>
        <taxon>Gammaproteobacteria</taxon>
        <taxon>Alteromonadales</taxon>
        <taxon>Colwelliaceae</taxon>
        <taxon>Thalassotalea</taxon>
    </lineage>
</organism>
<accession>A0A1I0GFU7</accession>
<evidence type="ECO:0000256" key="1">
    <source>
        <dbReference type="SAM" id="Phobius"/>
    </source>
</evidence>
<keyword evidence="1" id="KW-0812">Transmembrane</keyword>
<dbReference type="OrthoDB" id="6407912at2"/>
<dbReference type="AlphaFoldDB" id="A0A1I0GFU7"/>
<feature type="transmembrane region" description="Helical" evidence="1">
    <location>
        <begin position="12"/>
        <end position="33"/>
    </location>
</feature>
<protein>
    <submittedName>
        <fullName evidence="2">Uncharacterized protein</fullName>
    </submittedName>
</protein>
<dbReference type="Proteomes" id="UP000199308">
    <property type="component" value="Unassembled WGS sequence"/>
</dbReference>
<gene>
    <name evidence="2" type="ORF">SAMN05660429_02420</name>
</gene>
<keyword evidence="3" id="KW-1185">Reference proteome</keyword>
<dbReference type="EMBL" id="FOHK01000011">
    <property type="protein sequence ID" value="SET68897.1"/>
    <property type="molecule type" value="Genomic_DNA"/>
</dbReference>
<keyword evidence="1" id="KW-0472">Membrane</keyword>
<sequence length="95" mass="10520">MELAIKMTLKGRFFGAVAVGVSTYLAFLVVGQIDLASDLMATLKSCEQELLSDCVRSQESTRLVSRWDGNLKFYWVLSVLCVLVVGYISPKPSKK</sequence>
<reference evidence="2 3" key="1">
    <citation type="submission" date="2016-10" db="EMBL/GenBank/DDBJ databases">
        <authorList>
            <person name="de Groot N.N."/>
        </authorList>
    </citation>
    <scope>NUCLEOTIDE SEQUENCE [LARGE SCALE GENOMIC DNA]</scope>
    <source>
        <strain evidence="2 3">DSM 19706</strain>
    </source>
</reference>
<feature type="transmembrane region" description="Helical" evidence="1">
    <location>
        <begin position="73"/>
        <end position="90"/>
    </location>
</feature>
<dbReference type="RefSeq" id="WP_143047959.1">
    <property type="nucleotide sequence ID" value="NZ_AP027363.1"/>
</dbReference>
<proteinExistence type="predicted"/>
<name>A0A1I0GFU7_THASX</name>
<evidence type="ECO:0000313" key="3">
    <source>
        <dbReference type="Proteomes" id="UP000199308"/>
    </source>
</evidence>
<dbReference type="STRING" id="349064.SAMN05660429_02420"/>
<keyword evidence="1" id="KW-1133">Transmembrane helix</keyword>